<organism evidence="2 3">
    <name type="scientific">Chloracidobacterium thermophilum (strain B)</name>
    <dbReference type="NCBI Taxonomy" id="981222"/>
    <lineage>
        <taxon>Bacteria</taxon>
        <taxon>Pseudomonadati</taxon>
        <taxon>Acidobacteriota</taxon>
        <taxon>Terriglobia</taxon>
        <taxon>Terriglobales</taxon>
        <taxon>Acidobacteriaceae</taxon>
        <taxon>Chloracidobacterium</taxon>
    </lineage>
</organism>
<feature type="transmembrane region" description="Helical" evidence="1">
    <location>
        <begin position="72"/>
        <end position="97"/>
    </location>
</feature>
<keyword evidence="1" id="KW-0472">Membrane</keyword>
<reference evidence="2 3" key="1">
    <citation type="journal article" date="2012" name="Environ. Microbiol.">
        <title>Complete genome of Candidatus Chloracidobacterium thermophilum, a chlorophyll-based photoheterotroph belonging to the phylum Acidobacteria.</title>
        <authorList>
            <person name="Garcia Costas A.M."/>
            <person name="Liu Z."/>
            <person name="Tomsho L.P."/>
            <person name="Schuster S.C."/>
            <person name="Ward D.M."/>
            <person name="Bryant D.A."/>
        </authorList>
    </citation>
    <scope>NUCLEOTIDE SEQUENCE [LARGE SCALE GENOMIC DNA]</scope>
    <source>
        <strain evidence="2 3">B</strain>
    </source>
</reference>
<keyword evidence="3" id="KW-1185">Reference proteome</keyword>
<dbReference type="Proteomes" id="UP000006791">
    <property type="component" value="Chromosome 1"/>
</dbReference>
<sequence>MSSPAPLPPHRQLQHVPIRPDKLVGIAEKSALFVLQVVLGFLGTVGYYAGVLCLMALTMLRSLGPGSDGNSLELIFYGAGGLGIVVIFFLTLYFRWWGVLAEALLAFSMPSLMVGGFLALFSLGFGVW</sequence>
<keyword evidence="1" id="KW-1133">Transmembrane helix</keyword>
<dbReference type="AlphaFoldDB" id="G2LF18"/>
<proteinExistence type="predicted"/>
<feature type="transmembrane region" description="Helical" evidence="1">
    <location>
        <begin position="103"/>
        <end position="127"/>
    </location>
</feature>
<protein>
    <submittedName>
        <fullName evidence="2">Uncharacterized protein</fullName>
    </submittedName>
</protein>
<dbReference type="KEGG" id="ctm:Cabther_A1805"/>
<dbReference type="EMBL" id="CP002514">
    <property type="protein sequence ID" value="AEP12551.1"/>
    <property type="molecule type" value="Genomic_DNA"/>
</dbReference>
<evidence type="ECO:0000313" key="3">
    <source>
        <dbReference type="Proteomes" id="UP000006791"/>
    </source>
</evidence>
<accession>G2LF18</accession>
<feature type="transmembrane region" description="Helical" evidence="1">
    <location>
        <begin position="33"/>
        <end position="60"/>
    </location>
</feature>
<gene>
    <name evidence="2" type="ordered locus">Cabther_A1805</name>
</gene>
<evidence type="ECO:0000256" key="1">
    <source>
        <dbReference type="SAM" id="Phobius"/>
    </source>
</evidence>
<name>G2LF18_CHLTF</name>
<keyword evidence="1" id="KW-0812">Transmembrane</keyword>
<dbReference type="HOGENOM" id="CLU_1955715_0_0_0"/>
<dbReference type="STRING" id="981222.Cabther_A1805"/>
<evidence type="ECO:0000313" key="2">
    <source>
        <dbReference type="EMBL" id="AEP12551.1"/>
    </source>
</evidence>